<dbReference type="AlphaFoldDB" id="A0A429X6X8"/>
<evidence type="ECO:0000313" key="1">
    <source>
        <dbReference type="EMBL" id="RST59122.1"/>
    </source>
</evidence>
<dbReference type="Pfam" id="PF20289">
    <property type="entry name" value="MComp1"/>
    <property type="match status" value="1"/>
</dbReference>
<dbReference type="EMBL" id="QYTW02000013">
    <property type="protein sequence ID" value="RST59122.1"/>
    <property type="molecule type" value="Genomic_DNA"/>
</dbReference>
<protein>
    <submittedName>
        <fullName evidence="1">Uncharacterized protein</fullName>
    </submittedName>
</protein>
<name>A0A429X6X8_SIMTE</name>
<dbReference type="Proteomes" id="UP000287296">
    <property type="component" value="Unassembled WGS sequence"/>
</dbReference>
<dbReference type="InterPro" id="IPR046905">
    <property type="entry name" value="ABC-3C_MC1"/>
</dbReference>
<sequence>MKLINKENIKEILRLEGEKEYESIKCFQYISDSNKYRFYVFSCYYNDEEELKTHFKPINDIIAFDFQSKLLLDVERWNLYIFFFVGEKISHELKTSIEQNKYATRKILYDNMGKEPSSEQIEEMILNKLFKLELSPENIKYEGYDVSLQDIIKQKDSYLISSIKEVSGIQEKGKKEINKKKADIVQRYLEMRKNG</sequence>
<accession>A0A429X6X8</accession>
<dbReference type="RefSeq" id="WP_120116840.1">
    <property type="nucleotide sequence ID" value="NZ_QYTW02000013.1"/>
</dbReference>
<gene>
    <name evidence="1" type="ORF">D5F11_013395</name>
</gene>
<proteinExistence type="predicted"/>
<organism evidence="1 2">
    <name type="scientific">Siminovitchia terrae</name>
    <name type="common">Bacillus terrae</name>
    <dbReference type="NCBI Taxonomy" id="1914933"/>
    <lineage>
        <taxon>Bacteria</taxon>
        <taxon>Bacillati</taxon>
        <taxon>Bacillota</taxon>
        <taxon>Bacilli</taxon>
        <taxon>Bacillales</taxon>
        <taxon>Bacillaceae</taxon>
        <taxon>Siminovitchia</taxon>
    </lineage>
</organism>
<reference evidence="1 2" key="1">
    <citation type="submission" date="2018-12" db="EMBL/GenBank/DDBJ databases">
        <authorList>
            <person name="Sun L."/>
            <person name="Chen Z."/>
        </authorList>
    </citation>
    <scope>NUCLEOTIDE SEQUENCE [LARGE SCALE GENOMIC DNA]</scope>
    <source>
        <strain evidence="1 2">LMG 29736</strain>
    </source>
</reference>
<comment type="caution">
    <text evidence="1">The sequence shown here is derived from an EMBL/GenBank/DDBJ whole genome shotgun (WGS) entry which is preliminary data.</text>
</comment>
<evidence type="ECO:0000313" key="2">
    <source>
        <dbReference type="Proteomes" id="UP000287296"/>
    </source>
</evidence>
<dbReference type="OrthoDB" id="2967914at2"/>